<evidence type="ECO:0000313" key="3">
    <source>
        <dbReference type="Proteomes" id="UP000526408"/>
    </source>
</evidence>
<feature type="region of interest" description="Disordered" evidence="1">
    <location>
        <begin position="53"/>
        <end position="73"/>
    </location>
</feature>
<name>A0A7X6JZD7_9RHOB</name>
<evidence type="ECO:0000256" key="1">
    <source>
        <dbReference type="SAM" id="MobiDB-lite"/>
    </source>
</evidence>
<keyword evidence="3" id="KW-1185">Reference proteome</keyword>
<reference evidence="2 3" key="1">
    <citation type="submission" date="2020-04" db="EMBL/GenBank/DDBJ databases">
        <authorList>
            <person name="Yoon J."/>
        </authorList>
    </citation>
    <scope>NUCLEOTIDE SEQUENCE [LARGE SCALE GENOMIC DNA]</scope>
    <source>
        <strain evidence="2 3">KMU-115</strain>
    </source>
</reference>
<dbReference type="AlphaFoldDB" id="A0A7X6JZD7"/>
<feature type="compositionally biased region" description="Basic residues" evidence="1">
    <location>
        <begin position="58"/>
        <end position="72"/>
    </location>
</feature>
<dbReference type="EMBL" id="JAAZQQ010000002">
    <property type="protein sequence ID" value="NKX44698.1"/>
    <property type="molecule type" value="Genomic_DNA"/>
</dbReference>
<gene>
    <name evidence="2" type="ORF">HCU73_08860</name>
</gene>
<dbReference type="RefSeq" id="WP_168623047.1">
    <property type="nucleotide sequence ID" value="NZ_JAAZQQ010000002.1"/>
</dbReference>
<comment type="caution">
    <text evidence="2">The sequence shown here is derived from an EMBL/GenBank/DDBJ whole genome shotgun (WGS) entry which is preliminary data.</text>
</comment>
<dbReference type="Proteomes" id="UP000526408">
    <property type="component" value="Unassembled WGS sequence"/>
</dbReference>
<protein>
    <submittedName>
        <fullName evidence="2">Uncharacterized protein</fullName>
    </submittedName>
</protein>
<accession>A0A7X6JZD7</accession>
<organism evidence="2 3">
    <name type="scientific">Roseicyclus persicicus</name>
    <dbReference type="NCBI Taxonomy" id="2650661"/>
    <lineage>
        <taxon>Bacteria</taxon>
        <taxon>Pseudomonadati</taxon>
        <taxon>Pseudomonadota</taxon>
        <taxon>Alphaproteobacteria</taxon>
        <taxon>Rhodobacterales</taxon>
        <taxon>Roseobacteraceae</taxon>
        <taxon>Roseicyclus</taxon>
    </lineage>
</organism>
<sequence length="169" mass="17658">MAVAAGIVGALMALLLAAALLPWHLRVEATTAPPRLRLSLRLLAGIAPAIPLAPGGPRTRRPAPRRTRRPPSLHRLQGTGRLVAALLGAVGLRRLRLSGRFGLDDPADTGALYGLVQTARASGAALDLAPDFSGPCLDLAAEGTLILRPARVAAALIRFGWTNRGALWP</sequence>
<evidence type="ECO:0000313" key="2">
    <source>
        <dbReference type="EMBL" id="NKX44698.1"/>
    </source>
</evidence>
<proteinExistence type="predicted"/>